<dbReference type="AlphaFoldDB" id="A0A3M9XQ51"/>
<comment type="caution">
    <text evidence="3">The sequence shown here is derived from an EMBL/GenBank/DDBJ whole genome shotgun (WGS) entry which is preliminary data.</text>
</comment>
<dbReference type="OrthoDB" id="4762429at2"/>
<feature type="domain" description="Bacteriophage Mx8 p63 C-terminal" evidence="2">
    <location>
        <begin position="208"/>
        <end position="301"/>
    </location>
</feature>
<accession>A0A3M9XQ51</accession>
<dbReference type="InterPro" id="IPR018874">
    <property type="entry name" value="Phage_Mx8_p63_C"/>
</dbReference>
<dbReference type="RefSeq" id="WP_123175844.1">
    <property type="nucleotide sequence ID" value="NZ_QWDD01000001.1"/>
</dbReference>
<organism evidence="3 4">
    <name type="scientific">Methylocystis hirsuta</name>
    <dbReference type="NCBI Taxonomy" id="369798"/>
    <lineage>
        <taxon>Bacteria</taxon>
        <taxon>Pseudomonadati</taxon>
        <taxon>Pseudomonadota</taxon>
        <taxon>Alphaproteobacteria</taxon>
        <taxon>Hyphomicrobiales</taxon>
        <taxon>Methylocystaceae</taxon>
        <taxon>Methylocystis</taxon>
    </lineage>
</organism>
<dbReference type="EMBL" id="QWDD01000001">
    <property type="protein sequence ID" value="RNJ49882.1"/>
    <property type="molecule type" value="Genomic_DNA"/>
</dbReference>
<keyword evidence="4" id="KW-1185">Reference proteome</keyword>
<dbReference type="Pfam" id="PF10546">
    <property type="entry name" value="P63C"/>
    <property type="match status" value="1"/>
</dbReference>
<name>A0A3M9XQ51_9HYPH</name>
<protein>
    <recommendedName>
        <fullName evidence="2">Bacteriophage Mx8 p63 C-terminal domain-containing protein</fullName>
    </recommendedName>
</protein>
<evidence type="ECO:0000259" key="2">
    <source>
        <dbReference type="Pfam" id="PF10546"/>
    </source>
</evidence>
<sequence>MADDNDNLPHDGKHPPVPTAADFGSRGGKKRAQNLSSEERTEIAKRGAAARWSLPRATHEGELIIPGVVPLKVANLQDGRRVLLSRAFLEALGRPWKGTYKHTARPNFLEAKNLDPFVVGEILSFLEPVEYLSLSGQKRTGYQAELLPLVCKVYTKARDAGALNPGQRTAAEFADVLLKGFEKIGIISLVDDATGYTKVRARDELQTILAAYISAELLPWAKRFPDSFYEELHRVRGWKYTPGSNARNAYIGKLTKAMIYDPLPPGVIDELESKNPYDPTKKRRKHLHHQLLTTDVGHPHLEKQIVSVTTLLSVSDNWEEFAMLFCKKFKPKSGDLFALPPPKEGDGSDANSG</sequence>
<proteinExistence type="predicted"/>
<reference evidence="3 4" key="1">
    <citation type="submission" date="2018-08" db="EMBL/GenBank/DDBJ databases">
        <title>Genome sequence of Methylocystis hirsuta CSC1, a methanotroph able to accumulate PHAs.</title>
        <authorList>
            <person name="Bordel S."/>
            <person name="Rodriguez E."/>
            <person name="Gancedo J."/>
            <person name="Munoz R."/>
        </authorList>
    </citation>
    <scope>NUCLEOTIDE SEQUENCE [LARGE SCALE GENOMIC DNA]</scope>
    <source>
        <strain evidence="3 4">CSC1</strain>
    </source>
</reference>
<evidence type="ECO:0000313" key="4">
    <source>
        <dbReference type="Proteomes" id="UP000268623"/>
    </source>
</evidence>
<evidence type="ECO:0000313" key="3">
    <source>
        <dbReference type="EMBL" id="RNJ49882.1"/>
    </source>
</evidence>
<gene>
    <name evidence="3" type="ORF">D1O30_10000</name>
</gene>
<dbReference type="Proteomes" id="UP000268623">
    <property type="component" value="Unassembled WGS sequence"/>
</dbReference>
<evidence type="ECO:0000256" key="1">
    <source>
        <dbReference type="SAM" id="MobiDB-lite"/>
    </source>
</evidence>
<feature type="region of interest" description="Disordered" evidence="1">
    <location>
        <begin position="1"/>
        <end position="42"/>
    </location>
</feature>